<dbReference type="InterPro" id="IPR000847">
    <property type="entry name" value="LysR_HTH_N"/>
</dbReference>
<dbReference type="NCBIfam" id="NF002964">
    <property type="entry name" value="PRK03635.1"/>
    <property type="match status" value="1"/>
</dbReference>
<dbReference type="PROSITE" id="PS50931">
    <property type="entry name" value="HTH_LYSR"/>
    <property type="match status" value="1"/>
</dbReference>
<name>A0ABM9A4H3_9VIBR</name>
<dbReference type="InterPro" id="IPR017685">
    <property type="entry name" value="ArgP"/>
</dbReference>
<dbReference type="NCBIfam" id="NF009888">
    <property type="entry name" value="PRK13348.1"/>
    <property type="match status" value="1"/>
</dbReference>
<evidence type="ECO:0000313" key="6">
    <source>
        <dbReference type="EMBL" id="CAH0539543.1"/>
    </source>
</evidence>
<dbReference type="NCBIfam" id="TIGR03298">
    <property type="entry name" value="argP"/>
    <property type="match status" value="1"/>
</dbReference>
<comment type="similarity">
    <text evidence="1">Belongs to the LysR transcriptional regulatory family.</text>
</comment>
<keyword evidence="7" id="KW-1185">Reference proteome</keyword>
<dbReference type="PRINTS" id="PR00039">
    <property type="entry name" value="HTHLYSR"/>
</dbReference>
<accession>A0ABM9A4H3</accession>
<reference evidence="6" key="1">
    <citation type="submission" date="2021-11" db="EMBL/GenBank/DDBJ databases">
        <authorList>
            <person name="Rodrigo-Torres L."/>
            <person name="Arahal R. D."/>
            <person name="Lucena T."/>
        </authorList>
    </citation>
    <scope>NUCLEOTIDE SEQUENCE</scope>
    <source>
        <strain evidence="6">CECT 7928</strain>
    </source>
</reference>
<dbReference type="Proteomes" id="UP000838748">
    <property type="component" value="Unassembled WGS sequence"/>
</dbReference>
<evidence type="ECO:0000259" key="5">
    <source>
        <dbReference type="PROSITE" id="PS50931"/>
    </source>
</evidence>
<dbReference type="InterPro" id="IPR005119">
    <property type="entry name" value="LysR_subst-bd"/>
</dbReference>
<dbReference type="SUPFAM" id="SSF53850">
    <property type="entry name" value="Periplasmic binding protein-like II"/>
    <property type="match status" value="1"/>
</dbReference>
<evidence type="ECO:0000256" key="2">
    <source>
        <dbReference type="ARBA" id="ARBA00023015"/>
    </source>
</evidence>
<keyword evidence="2" id="KW-0805">Transcription regulation</keyword>
<keyword evidence="3" id="KW-0238">DNA-binding</keyword>
<sequence length="297" mass="33565">MKGLDYRGIETLDAIIRLRSFEKAAEELCVSQSAISQRIKQLEKWLSQPVLVREQPPRATVAGEKLLGLYRRVKLLEQDLLPSISSKTSETTLSVSVATNADTLATWLLPSLKNILLTNRIELKLVVEDEGRTLEKLRSGEVTAAISTNSNPVPSCDAILLGNMEYLCVASKHFYQRHFSNGVTRETLAHAPAVVFDQHDYMHERFLQQNFQLSTSHIVKHVVRSSEAFVKLALSDVAYCLIPKIQIERELAEGDLVNITPDLSLNQKLYWHHWQLESGILQELSKAVISYARDNLF</sequence>
<evidence type="ECO:0000256" key="3">
    <source>
        <dbReference type="ARBA" id="ARBA00023125"/>
    </source>
</evidence>
<evidence type="ECO:0000313" key="7">
    <source>
        <dbReference type="Proteomes" id="UP000838748"/>
    </source>
</evidence>
<feature type="domain" description="HTH lysR-type" evidence="5">
    <location>
        <begin position="4"/>
        <end position="60"/>
    </location>
</feature>
<organism evidence="6 7">
    <name type="scientific">Vibrio marisflavi CECT 7928</name>
    <dbReference type="NCBI Taxonomy" id="634439"/>
    <lineage>
        <taxon>Bacteria</taxon>
        <taxon>Pseudomonadati</taxon>
        <taxon>Pseudomonadota</taxon>
        <taxon>Gammaproteobacteria</taxon>
        <taxon>Vibrionales</taxon>
        <taxon>Vibrionaceae</taxon>
        <taxon>Vibrio</taxon>
    </lineage>
</organism>
<dbReference type="InterPro" id="IPR036388">
    <property type="entry name" value="WH-like_DNA-bd_sf"/>
</dbReference>
<evidence type="ECO:0000256" key="4">
    <source>
        <dbReference type="ARBA" id="ARBA00023163"/>
    </source>
</evidence>
<dbReference type="PANTHER" id="PTHR30579:SF2">
    <property type="entry name" value="HTH-TYPE TRANSCRIPTIONAL REGULATOR ARGP"/>
    <property type="match status" value="1"/>
</dbReference>
<dbReference type="RefSeq" id="WP_237361539.1">
    <property type="nucleotide sequence ID" value="NZ_CAKLDM010000002.1"/>
</dbReference>
<keyword evidence="4" id="KW-0804">Transcription</keyword>
<dbReference type="InterPro" id="IPR050176">
    <property type="entry name" value="LTTR"/>
</dbReference>
<dbReference type="Pfam" id="PF03466">
    <property type="entry name" value="LysR_substrate"/>
    <property type="match status" value="1"/>
</dbReference>
<proteinExistence type="inferred from homology"/>
<dbReference type="EMBL" id="CAKLDM010000002">
    <property type="protein sequence ID" value="CAH0539543.1"/>
    <property type="molecule type" value="Genomic_DNA"/>
</dbReference>
<protein>
    <submittedName>
        <fullName evidence="6">HTH-type transcriptional regulator ArgP</fullName>
    </submittedName>
</protein>
<dbReference type="InterPro" id="IPR036390">
    <property type="entry name" value="WH_DNA-bd_sf"/>
</dbReference>
<dbReference type="SUPFAM" id="SSF46785">
    <property type="entry name" value="Winged helix' DNA-binding domain"/>
    <property type="match status" value="1"/>
</dbReference>
<gene>
    <name evidence="6" type="primary">argP_3</name>
    <name evidence="6" type="ORF">VMF7928_02235</name>
</gene>
<dbReference type="Pfam" id="PF00126">
    <property type="entry name" value="HTH_1"/>
    <property type="match status" value="1"/>
</dbReference>
<dbReference type="Gene3D" id="3.40.190.290">
    <property type="match status" value="1"/>
</dbReference>
<evidence type="ECO:0000256" key="1">
    <source>
        <dbReference type="ARBA" id="ARBA00009437"/>
    </source>
</evidence>
<dbReference type="PANTHER" id="PTHR30579">
    <property type="entry name" value="TRANSCRIPTIONAL REGULATOR"/>
    <property type="match status" value="1"/>
</dbReference>
<comment type="caution">
    <text evidence="6">The sequence shown here is derived from an EMBL/GenBank/DDBJ whole genome shotgun (WGS) entry which is preliminary data.</text>
</comment>
<dbReference type="Gene3D" id="1.10.10.10">
    <property type="entry name" value="Winged helix-like DNA-binding domain superfamily/Winged helix DNA-binding domain"/>
    <property type="match status" value="1"/>
</dbReference>